<evidence type="ECO:0000313" key="2">
    <source>
        <dbReference type="EMBL" id="KDN43912.1"/>
    </source>
</evidence>
<dbReference type="AlphaFoldDB" id="A0A066VQB5"/>
<name>A0A066VQB5_TILAU</name>
<feature type="region of interest" description="Disordered" evidence="1">
    <location>
        <begin position="167"/>
        <end position="212"/>
    </location>
</feature>
<dbReference type="InParanoid" id="A0A066VQB5"/>
<evidence type="ECO:0000313" key="3">
    <source>
        <dbReference type="Proteomes" id="UP000027361"/>
    </source>
</evidence>
<gene>
    <name evidence="2" type="ORF">K437DRAFT_145078</name>
</gene>
<feature type="compositionally biased region" description="Basic and acidic residues" evidence="1">
    <location>
        <begin position="86"/>
        <end position="108"/>
    </location>
</feature>
<dbReference type="EMBL" id="JMSN01000057">
    <property type="protein sequence ID" value="KDN43912.1"/>
    <property type="molecule type" value="Genomic_DNA"/>
</dbReference>
<proteinExistence type="predicted"/>
<dbReference type="GeneID" id="25261574"/>
<reference evidence="2 3" key="1">
    <citation type="submission" date="2014-05" db="EMBL/GenBank/DDBJ databases">
        <title>Draft genome sequence of a rare smut relative, Tilletiaria anomala UBC 951.</title>
        <authorList>
            <consortium name="DOE Joint Genome Institute"/>
            <person name="Toome M."/>
            <person name="Kuo A."/>
            <person name="Henrissat B."/>
            <person name="Lipzen A."/>
            <person name="Tritt A."/>
            <person name="Yoshinaga Y."/>
            <person name="Zane M."/>
            <person name="Barry K."/>
            <person name="Grigoriev I.V."/>
            <person name="Spatafora J.W."/>
            <person name="Aimea M.C."/>
        </authorList>
    </citation>
    <scope>NUCLEOTIDE SEQUENCE [LARGE SCALE GENOMIC DNA]</scope>
    <source>
        <strain evidence="2 3">UBC 951</strain>
    </source>
</reference>
<evidence type="ECO:0000256" key="1">
    <source>
        <dbReference type="SAM" id="MobiDB-lite"/>
    </source>
</evidence>
<organism evidence="2 3">
    <name type="scientific">Tilletiaria anomala (strain ATCC 24038 / CBS 436.72 / UBC 951)</name>
    <dbReference type="NCBI Taxonomy" id="1037660"/>
    <lineage>
        <taxon>Eukaryota</taxon>
        <taxon>Fungi</taxon>
        <taxon>Dikarya</taxon>
        <taxon>Basidiomycota</taxon>
        <taxon>Ustilaginomycotina</taxon>
        <taxon>Exobasidiomycetes</taxon>
        <taxon>Georgefischeriales</taxon>
        <taxon>Tilletiariaceae</taxon>
        <taxon>Tilletiaria</taxon>
    </lineage>
</organism>
<comment type="caution">
    <text evidence="2">The sequence shown here is derived from an EMBL/GenBank/DDBJ whole genome shotgun (WGS) entry which is preliminary data.</text>
</comment>
<accession>A0A066VQB5</accession>
<feature type="compositionally biased region" description="Basic and acidic residues" evidence="1">
    <location>
        <begin position="197"/>
        <end position="212"/>
    </location>
</feature>
<feature type="region of interest" description="Disordered" evidence="1">
    <location>
        <begin position="64"/>
        <end position="114"/>
    </location>
</feature>
<sequence length="212" mass="24195">MVNPLILSTVVIAGVATAVTLEYTIFKPMREGQPILGHQFQEQWHGHFTRFRRKVRRACDPHGHFANGDDSDSDDEGRVEHGHKHDLREMHVRQSDGRAGANDHHGWRADPPPDELRLRRRQAHAVQPVTPDEAWRREMDADLIDFELHERQTRMVQNIARSGLEQAARGGDGGFATDTHRPGVWPQWSDAKPPSSTEHHDDEPNSDSLKQR</sequence>
<dbReference type="Proteomes" id="UP000027361">
    <property type="component" value="Unassembled WGS sequence"/>
</dbReference>
<keyword evidence="3" id="KW-1185">Reference proteome</keyword>
<dbReference type="RefSeq" id="XP_013242533.1">
    <property type="nucleotide sequence ID" value="XM_013387079.1"/>
</dbReference>
<protein>
    <submittedName>
        <fullName evidence="2">Uncharacterized protein</fullName>
    </submittedName>
</protein>
<dbReference type="HOGENOM" id="CLU_1300452_0_0_1"/>